<keyword evidence="1" id="KW-0863">Zinc-finger</keyword>
<dbReference type="InterPro" id="IPR013087">
    <property type="entry name" value="Znf_C2H2_type"/>
</dbReference>
<feature type="domain" description="C2H2-type" evidence="3">
    <location>
        <begin position="503"/>
        <end position="529"/>
    </location>
</feature>
<reference evidence="4 5" key="1">
    <citation type="submission" date="2022-05" db="EMBL/GenBank/DDBJ databases">
        <authorList>
            <consortium name="Genoscope - CEA"/>
            <person name="William W."/>
        </authorList>
    </citation>
    <scope>NUCLEOTIDE SEQUENCE [LARGE SCALE GENOMIC DNA]</scope>
</reference>
<evidence type="ECO:0000259" key="3">
    <source>
        <dbReference type="PROSITE" id="PS50157"/>
    </source>
</evidence>
<dbReference type="PROSITE" id="PS00028">
    <property type="entry name" value="ZINC_FINGER_C2H2_1"/>
    <property type="match status" value="1"/>
</dbReference>
<keyword evidence="5" id="KW-1185">Reference proteome</keyword>
<evidence type="ECO:0000256" key="2">
    <source>
        <dbReference type="SAM" id="MobiDB-lite"/>
    </source>
</evidence>
<proteinExistence type="predicted"/>
<dbReference type="Proteomes" id="UP001159405">
    <property type="component" value="Unassembled WGS sequence"/>
</dbReference>
<accession>A0ABN8R9Y8</accession>
<dbReference type="EMBL" id="CALNXK010000192">
    <property type="protein sequence ID" value="CAH3174628.1"/>
    <property type="molecule type" value="Genomic_DNA"/>
</dbReference>
<dbReference type="PANTHER" id="PTHR33845">
    <property type="entry name" value="C2H2-TYPE DOMAIN-CONTAINING PROTEIN"/>
    <property type="match status" value="1"/>
</dbReference>
<feature type="non-terminal residue" evidence="4">
    <location>
        <position position="625"/>
    </location>
</feature>
<sequence length="625" mass="69203">CRYCRSAHSEFMKECEPPSVLATLTEGSQISATQEGDFVGHTPARSTEHVATESTEPEEDEFVLPRLRVRFQHEILSEQSDPNSEIFSSSSQGSLVEEETSREWQPTPQVEHQLQHLNSYLLKSTDGRISPVRSQCRSDVVTMSSSTRRYYGKKAEQVVDSVLEAIAPGNSSWLLQQVIARNESGRTVSGAAEDDSLVSRLVTLYNEARSWNTQQQILSLFAGDYSKTELLQLVPGLTKFRIDEARKHAFQTKPGEPIEPPTITRTRLDPTKVDHFVDFVSSPSFLQDVAYGTKTLKLSSGEKIDIPNVVRTVISSRLIQLYQAYCTESGFTPLGRSTLFNILKVCAASQKKSLAGLDSMQTDGVTAISSLEVVTSILQKNGIKGCYAAVCLLQPSAQTMSKHNMAGIQSLHNFPYENGGIRVWRAYNVGPGKFYSAAQLARFGTPQGPTKLVIIHPFGRPHVEVGTYRQQHAMPARSSSLPGSHQEPPESAQADQVGEKVMFHCQEEGCIKTFQSFASLQRHLDVGTHMVRLVKESTYDEIRRKWAEACHSLGGGYIRGDSATFDSSDQATPGEVLELGWALQKNRKPVAFSEKAKSYLVDVFWAGEEIGKNASFVASRIKSLR</sequence>
<evidence type="ECO:0000313" key="5">
    <source>
        <dbReference type="Proteomes" id="UP001159405"/>
    </source>
</evidence>
<gene>
    <name evidence="4" type="ORF">PLOB_00015325</name>
</gene>
<name>A0ABN8R9Y8_9CNID</name>
<feature type="region of interest" description="Disordered" evidence="2">
    <location>
        <begin position="470"/>
        <end position="494"/>
    </location>
</feature>
<keyword evidence="1" id="KW-0479">Metal-binding</keyword>
<evidence type="ECO:0000256" key="1">
    <source>
        <dbReference type="PROSITE-ProRule" id="PRU00042"/>
    </source>
</evidence>
<protein>
    <recommendedName>
        <fullName evidence="3">C2H2-type domain-containing protein</fullName>
    </recommendedName>
</protein>
<feature type="non-terminal residue" evidence="4">
    <location>
        <position position="1"/>
    </location>
</feature>
<evidence type="ECO:0000313" key="4">
    <source>
        <dbReference type="EMBL" id="CAH3174628.1"/>
    </source>
</evidence>
<comment type="caution">
    <text evidence="4">The sequence shown here is derived from an EMBL/GenBank/DDBJ whole genome shotgun (WGS) entry which is preliminary data.</text>
</comment>
<organism evidence="4 5">
    <name type="scientific">Porites lobata</name>
    <dbReference type="NCBI Taxonomy" id="104759"/>
    <lineage>
        <taxon>Eukaryota</taxon>
        <taxon>Metazoa</taxon>
        <taxon>Cnidaria</taxon>
        <taxon>Anthozoa</taxon>
        <taxon>Hexacorallia</taxon>
        <taxon>Scleractinia</taxon>
        <taxon>Fungiina</taxon>
        <taxon>Poritidae</taxon>
        <taxon>Porites</taxon>
    </lineage>
</organism>
<dbReference type="PANTHER" id="PTHR33845:SF1">
    <property type="entry name" value="C2H2-TYPE DOMAIN-CONTAINING PROTEIN"/>
    <property type="match status" value="1"/>
</dbReference>
<dbReference type="PROSITE" id="PS50157">
    <property type="entry name" value="ZINC_FINGER_C2H2_2"/>
    <property type="match status" value="1"/>
</dbReference>
<keyword evidence="1" id="KW-0862">Zinc</keyword>